<dbReference type="Proteomes" id="UP000775547">
    <property type="component" value="Unassembled WGS sequence"/>
</dbReference>
<feature type="compositionally biased region" description="Basic residues" evidence="1">
    <location>
        <begin position="49"/>
        <end position="58"/>
    </location>
</feature>
<evidence type="ECO:0000256" key="1">
    <source>
        <dbReference type="SAM" id="MobiDB-lite"/>
    </source>
</evidence>
<dbReference type="AlphaFoldDB" id="A0A9P7G1J0"/>
<accession>A0A9P7G1J0</accession>
<feature type="region of interest" description="Disordered" evidence="1">
    <location>
        <begin position="1"/>
        <end position="116"/>
    </location>
</feature>
<organism evidence="2 3">
    <name type="scientific">Asterophora parasitica</name>
    <dbReference type="NCBI Taxonomy" id="117018"/>
    <lineage>
        <taxon>Eukaryota</taxon>
        <taxon>Fungi</taxon>
        <taxon>Dikarya</taxon>
        <taxon>Basidiomycota</taxon>
        <taxon>Agaricomycotina</taxon>
        <taxon>Agaricomycetes</taxon>
        <taxon>Agaricomycetidae</taxon>
        <taxon>Agaricales</taxon>
        <taxon>Tricholomatineae</taxon>
        <taxon>Lyophyllaceae</taxon>
        <taxon>Asterophora</taxon>
    </lineage>
</organism>
<evidence type="ECO:0000313" key="3">
    <source>
        <dbReference type="Proteomes" id="UP000775547"/>
    </source>
</evidence>
<proteinExistence type="predicted"/>
<dbReference type="EMBL" id="JABCKV010000347">
    <property type="protein sequence ID" value="KAG5641271.1"/>
    <property type="molecule type" value="Genomic_DNA"/>
</dbReference>
<feature type="compositionally biased region" description="Low complexity" evidence="1">
    <location>
        <begin position="26"/>
        <end position="39"/>
    </location>
</feature>
<protein>
    <submittedName>
        <fullName evidence="2">Uncharacterized protein</fullName>
    </submittedName>
</protein>
<feature type="compositionally biased region" description="Basic and acidic residues" evidence="1">
    <location>
        <begin position="232"/>
        <end position="248"/>
    </location>
</feature>
<name>A0A9P7G1J0_9AGAR</name>
<reference evidence="2" key="2">
    <citation type="submission" date="2021-10" db="EMBL/GenBank/DDBJ databases">
        <title>Phylogenomics reveals ancestral predisposition of the termite-cultivated fungus Termitomyces towards a domesticated lifestyle.</title>
        <authorList>
            <person name="Auxier B."/>
            <person name="Grum-Grzhimaylo A."/>
            <person name="Cardenas M.E."/>
            <person name="Lodge J.D."/>
            <person name="Laessoe T."/>
            <person name="Pedersen O."/>
            <person name="Smith M.E."/>
            <person name="Kuyper T.W."/>
            <person name="Franco-Molano E.A."/>
            <person name="Baroni T.J."/>
            <person name="Aanen D.K."/>
        </authorList>
    </citation>
    <scope>NUCLEOTIDE SEQUENCE</scope>
    <source>
        <strain evidence="2">AP01</strain>
        <tissue evidence="2">Mycelium</tissue>
    </source>
</reference>
<reference evidence="2" key="1">
    <citation type="submission" date="2020-07" db="EMBL/GenBank/DDBJ databases">
        <authorList>
            <person name="Nieuwenhuis M."/>
            <person name="Van De Peppel L.J.J."/>
        </authorList>
    </citation>
    <scope>NUCLEOTIDE SEQUENCE</scope>
    <source>
        <strain evidence="2">AP01</strain>
        <tissue evidence="2">Mycelium</tissue>
    </source>
</reference>
<dbReference type="OrthoDB" id="3863715at2759"/>
<feature type="compositionally biased region" description="Basic and acidic residues" evidence="1">
    <location>
        <begin position="73"/>
        <end position="85"/>
    </location>
</feature>
<sequence>MTRITNFGRKRTYVEAGFSNNPSNDPGKATTTPPTTSDGTEPEGEVASPKKKRKRTKASMRDGNTGVKAAEAAAERERKRLEAEARAAGATDVPLSKSAKKKQRDKDRKEKDAVRRNIAFRDAGNLSTQKIPFRSRRALSVMGRGTLQALVLKIKRKAFTPTEDAVNFAEIHHISREIVDCEARVCSDNHHAWDALTYFAYQDVVEPTNILGTGNAAGADEDDFHSFKRHKNEIDRDEKRGEKLSKRPVLDTSSGVVTGSGKLASIPSKRVVFF</sequence>
<feature type="region of interest" description="Disordered" evidence="1">
    <location>
        <begin position="228"/>
        <end position="248"/>
    </location>
</feature>
<gene>
    <name evidence="2" type="ORF">DXG03_005594</name>
</gene>
<keyword evidence="3" id="KW-1185">Reference proteome</keyword>
<evidence type="ECO:0000313" key="2">
    <source>
        <dbReference type="EMBL" id="KAG5641271.1"/>
    </source>
</evidence>
<comment type="caution">
    <text evidence="2">The sequence shown here is derived from an EMBL/GenBank/DDBJ whole genome shotgun (WGS) entry which is preliminary data.</text>
</comment>
<feature type="compositionally biased region" description="Basic and acidic residues" evidence="1">
    <location>
        <begin position="104"/>
        <end position="115"/>
    </location>
</feature>